<evidence type="ECO:0000313" key="3">
    <source>
        <dbReference type="Proteomes" id="UP000286678"/>
    </source>
</evidence>
<protein>
    <recommendedName>
        <fullName evidence="1">Polysaccharide pyruvyl transferase domain-containing protein</fullName>
    </recommendedName>
</protein>
<sequence>MLHAIIEQFQQRGISARFVVEPQGAYERRAQFGLWQKTRAIRKHINYLAPLQLLPRSCRTQLGLVNDSDIDLVLDASGFSYGDQWPWRVAHDRLATSMRRYHKRRVPVVLLPQAFGPFREAKWQRQMQHILAYANLAYARDTTSFDHCTSLLNYQQEASVKRCPDFTNLLKPRPYQAYQPSANSVCVIPNSKMLQKRKDGDVYVNWLVELIHAIQNDEQPVFMLLHEQQQDQGLAATINARLSKAVAVVAPSDARQNKWLIGHSGWVISSRYHGLVSALSQGVPVTATGWSHKYEQLLSDYTCQDALVEPQQNAVAVWQRIHKTLNDATNYGELRARIVESGQWQREAVEKMWDEVFSLLD</sequence>
<dbReference type="PANTHER" id="PTHR36836">
    <property type="entry name" value="COLANIC ACID BIOSYNTHESIS PROTEIN WCAK"/>
    <property type="match status" value="1"/>
</dbReference>
<keyword evidence="3" id="KW-1185">Reference proteome</keyword>
<gene>
    <name evidence="2" type="ORF">CWE21_10830</name>
</gene>
<dbReference type="RefSeq" id="WP_126834460.1">
    <property type="nucleotide sequence ID" value="NZ_PIPT01000008.1"/>
</dbReference>
<dbReference type="OrthoDB" id="6058856at2"/>
<dbReference type="Proteomes" id="UP000286678">
    <property type="component" value="Unassembled WGS sequence"/>
</dbReference>
<dbReference type="EMBL" id="PIPT01000008">
    <property type="protein sequence ID" value="RUO46641.1"/>
    <property type="molecule type" value="Genomic_DNA"/>
</dbReference>
<name>A0A432XD25_9GAMM</name>
<feature type="domain" description="Polysaccharide pyruvyl transferase" evidence="1">
    <location>
        <begin position="1"/>
        <end position="292"/>
    </location>
</feature>
<dbReference type="Pfam" id="PF04230">
    <property type="entry name" value="PS_pyruv_trans"/>
    <property type="match status" value="1"/>
</dbReference>
<dbReference type="AlphaFoldDB" id="A0A432XD25"/>
<evidence type="ECO:0000259" key="1">
    <source>
        <dbReference type="Pfam" id="PF04230"/>
    </source>
</evidence>
<dbReference type="PANTHER" id="PTHR36836:SF1">
    <property type="entry name" value="COLANIC ACID BIOSYNTHESIS PROTEIN WCAK"/>
    <property type="match status" value="1"/>
</dbReference>
<organism evidence="2 3">
    <name type="scientific">Pseudidiomarina aquimaris</name>
    <dbReference type="NCBI Taxonomy" id="641841"/>
    <lineage>
        <taxon>Bacteria</taxon>
        <taxon>Pseudomonadati</taxon>
        <taxon>Pseudomonadota</taxon>
        <taxon>Gammaproteobacteria</taxon>
        <taxon>Alteromonadales</taxon>
        <taxon>Idiomarinaceae</taxon>
        <taxon>Pseudidiomarina</taxon>
    </lineage>
</organism>
<comment type="caution">
    <text evidence="2">The sequence shown here is derived from an EMBL/GenBank/DDBJ whole genome shotgun (WGS) entry which is preliminary data.</text>
</comment>
<reference evidence="3" key="1">
    <citation type="journal article" date="2018" name="Front. Microbiol.">
        <title>Genome-Based Analysis Reveals the Taxonomy and Diversity of the Family Idiomarinaceae.</title>
        <authorList>
            <person name="Liu Y."/>
            <person name="Lai Q."/>
            <person name="Shao Z."/>
        </authorList>
    </citation>
    <scope>NUCLEOTIDE SEQUENCE [LARGE SCALE GENOMIC DNA]</scope>
    <source>
        <strain evidence="3">SW15</strain>
    </source>
</reference>
<accession>A0A432XD25</accession>
<dbReference type="InterPro" id="IPR007345">
    <property type="entry name" value="Polysacch_pyruvyl_Trfase"/>
</dbReference>
<evidence type="ECO:0000313" key="2">
    <source>
        <dbReference type="EMBL" id="RUO46641.1"/>
    </source>
</evidence>
<proteinExistence type="predicted"/>